<comment type="caution">
    <text evidence="2">The sequence shown here is derived from an EMBL/GenBank/DDBJ whole genome shotgun (WGS) entry which is preliminary data.</text>
</comment>
<evidence type="ECO:0000256" key="1">
    <source>
        <dbReference type="SAM" id="Phobius"/>
    </source>
</evidence>
<feature type="transmembrane region" description="Helical" evidence="1">
    <location>
        <begin position="159"/>
        <end position="186"/>
    </location>
</feature>
<dbReference type="Proteomes" id="UP000812844">
    <property type="component" value="Unassembled WGS sequence"/>
</dbReference>
<sequence length="261" mass="27487">MTAMTPQTPVAAPTAVRRAGARPSFLLMMRLDYETITDSGASTTLVSVLCPLLFPLLGFLIGAVGATAICLTLTVGYWALLVAGLFVNTNAAQSGRLSALLPVTRAHQVVGRYLSAGVIALICLAQILVQYVMLWLIALTPTPLHGAAAGRDAVTLAQIPLAPVTAAAMAAFVLIVALEMPFYYALEFAKASSWFWSAVFMIAALAAIWIMLVPDGVQRSVLGALAVLPAWGWAVAGVACCAAAIAVSYAVSRRIWLRKEL</sequence>
<protein>
    <submittedName>
        <fullName evidence="2">ABC-2 transporter permease</fullName>
    </submittedName>
</protein>
<feature type="transmembrane region" description="Helical" evidence="1">
    <location>
        <begin position="45"/>
        <end position="69"/>
    </location>
</feature>
<keyword evidence="1" id="KW-1133">Transmembrane helix</keyword>
<feature type="transmembrane region" description="Helical" evidence="1">
    <location>
        <begin position="193"/>
        <end position="211"/>
    </location>
</feature>
<organism evidence="2 3">
    <name type="scientific">Bifidobacterium phasiani</name>
    <dbReference type="NCBI Taxonomy" id="2834431"/>
    <lineage>
        <taxon>Bacteria</taxon>
        <taxon>Bacillati</taxon>
        <taxon>Actinomycetota</taxon>
        <taxon>Actinomycetes</taxon>
        <taxon>Bifidobacteriales</taxon>
        <taxon>Bifidobacteriaceae</taxon>
        <taxon>Bifidobacterium</taxon>
    </lineage>
</organism>
<accession>A0ABS6W8P0</accession>
<keyword evidence="3" id="KW-1185">Reference proteome</keyword>
<dbReference type="RefSeq" id="WP_219081441.1">
    <property type="nucleotide sequence ID" value="NZ_JAHBBD010000010.1"/>
</dbReference>
<feature type="transmembrane region" description="Helical" evidence="1">
    <location>
        <begin position="231"/>
        <end position="251"/>
    </location>
</feature>
<evidence type="ECO:0000313" key="3">
    <source>
        <dbReference type="Proteomes" id="UP000812844"/>
    </source>
</evidence>
<feature type="transmembrane region" description="Helical" evidence="1">
    <location>
        <begin position="75"/>
        <end position="92"/>
    </location>
</feature>
<dbReference type="EMBL" id="JAHBBD010000010">
    <property type="protein sequence ID" value="MBW3082868.1"/>
    <property type="molecule type" value="Genomic_DNA"/>
</dbReference>
<evidence type="ECO:0000313" key="2">
    <source>
        <dbReference type="EMBL" id="MBW3082868.1"/>
    </source>
</evidence>
<gene>
    <name evidence="2" type="ORF">KIH73_05700</name>
</gene>
<feature type="transmembrane region" description="Helical" evidence="1">
    <location>
        <begin position="113"/>
        <end position="139"/>
    </location>
</feature>
<proteinExistence type="predicted"/>
<dbReference type="InterPro" id="IPR025699">
    <property type="entry name" value="ABC2_memb-like"/>
</dbReference>
<dbReference type="Pfam" id="PF13346">
    <property type="entry name" value="ABC2_membrane_5"/>
    <property type="match status" value="1"/>
</dbReference>
<keyword evidence="1" id="KW-0812">Transmembrane</keyword>
<reference evidence="2 3" key="1">
    <citation type="submission" date="2021-05" db="EMBL/GenBank/DDBJ databases">
        <title>Phylogenetic classification of ten novel species belonging to the genus Bifidobacterium comprising B. colchicus sp. nov., B. abeli sp. nov., B. bicoloris sp. nov., B. guerezis sp. nov., B. rosaliae sp. nov., B. santillanensis sp. nov., B. argentati sp. nov., B. amazzoni sp. nov., B. pluviali sp. nov., and B. pinnaculum sp. nov.</title>
        <authorList>
            <person name="Lugli G.A."/>
            <person name="Ruiz Garcia L."/>
            <person name="Margolles A."/>
            <person name="Ventura M."/>
        </authorList>
    </citation>
    <scope>NUCLEOTIDE SEQUENCE [LARGE SCALE GENOMIC DNA]</scope>
    <source>
        <strain evidence="2 3">6T3</strain>
    </source>
</reference>
<keyword evidence="1" id="KW-0472">Membrane</keyword>
<name>A0ABS6W8P0_9BIFI</name>